<evidence type="ECO:0000313" key="1">
    <source>
        <dbReference type="EMBL" id="VDN35450.1"/>
    </source>
</evidence>
<dbReference type="EMBL" id="UYRT01089905">
    <property type="protein sequence ID" value="VDN35450.1"/>
    <property type="molecule type" value="Genomic_DNA"/>
</dbReference>
<evidence type="ECO:0000313" key="2">
    <source>
        <dbReference type="Proteomes" id="UP000271098"/>
    </source>
</evidence>
<dbReference type="Proteomes" id="UP000271098">
    <property type="component" value="Unassembled WGS sequence"/>
</dbReference>
<name>A0A183EGS9_9BILA</name>
<reference evidence="1 2" key="2">
    <citation type="submission" date="2018-11" db="EMBL/GenBank/DDBJ databases">
        <authorList>
            <consortium name="Pathogen Informatics"/>
        </authorList>
    </citation>
    <scope>NUCLEOTIDE SEQUENCE [LARGE SCALE GENOMIC DNA]</scope>
</reference>
<proteinExistence type="predicted"/>
<reference evidence="3" key="1">
    <citation type="submission" date="2016-06" db="UniProtKB">
        <authorList>
            <consortium name="WormBaseParasite"/>
        </authorList>
    </citation>
    <scope>IDENTIFICATION</scope>
</reference>
<organism evidence="3">
    <name type="scientific">Gongylonema pulchrum</name>
    <dbReference type="NCBI Taxonomy" id="637853"/>
    <lineage>
        <taxon>Eukaryota</taxon>
        <taxon>Metazoa</taxon>
        <taxon>Ecdysozoa</taxon>
        <taxon>Nematoda</taxon>
        <taxon>Chromadorea</taxon>
        <taxon>Rhabditida</taxon>
        <taxon>Spirurina</taxon>
        <taxon>Spiruromorpha</taxon>
        <taxon>Spiruroidea</taxon>
        <taxon>Gongylonematidae</taxon>
        <taxon>Gongylonema</taxon>
    </lineage>
</organism>
<keyword evidence="2" id="KW-1185">Reference proteome</keyword>
<accession>A0A183EGS9</accession>
<sequence>MLQPTKQSFAKRRDQIEKDVAYKTSDIIVLGETCTLPADVVIISDSVAGSGCFGAARKASKNLLGVQEANEQCVRCDISKNWCKEEIYKRCYRQV</sequence>
<gene>
    <name evidence="1" type="ORF">GPUH_LOCUS20170</name>
</gene>
<dbReference type="WBParaSite" id="GPUH_0002019501-mRNA-1">
    <property type="protein sequence ID" value="GPUH_0002019501-mRNA-1"/>
    <property type="gene ID" value="GPUH_0002019501"/>
</dbReference>
<evidence type="ECO:0000313" key="3">
    <source>
        <dbReference type="WBParaSite" id="GPUH_0002019501-mRNA-1"/>
    </source>
</evidence>
<dbReference type="AlphaFoldDB" id="A0A183EGS9"/>
<protein>
    <submittedName>
        <fullName evidence="3">DUF2148 domain-containing protein</fullName>
    </submittedName>
</protein>